<gene>
    <name evidence="1" type="ORF">Y956_00410</name>
</gene>
<dbReference type="Proteomes" id="UP000053283">
    <property type="component" value="Unassembled WGS sequence"/>
</dbReference>
<name>A0A091VVL8_NIPNI</name>
<evidence type="ECO:0000313" key="1">
    <source>
        <dbReference type="EMBL" id="KFQ93713.1"/>
    </source>
</evidence>
<dbReference type="EMBL" id="KL410062">
    <property type="protein sequence ID" value="KFQ93713.1"/>
    <property type="molecule type" value="Genomic_DNA"/>
</dbReference>
<proteinExistence type="predicted"/>
<sequence>KKKNVLIVCEISIAYVLVVHRLLQCPMAHCFYGDFILHIIHFY</sequence>
<feature type="non-terminal residue" evidence="1">
    <location>
        <position position="1"/>
    </location>
</feature>
<organism evidence="1 2">
    <name type="scientific">Nipponia nippon</name>
    <name type="common">Crested ibis</name>
    <name type="synonym">Ibis nippon</name>
    <dbReference type="NCBI Taxonomy" id="128390"/>
    <lineage>
        <taxon>Eukaryota</taxon>
        <taxon>Metazoa</taxon>
        <taxon>Chordata</taxon>
        <taxon>Craniata</taxon>
        <taxon>Vertebrata</taxon>
        <taxon>Euteleostomi</taxon>
        <taxon>Archelosauria</taxon>
        <taxon>Archosauria</taxon>
        <taxon>Dinosauria</taxon>
        <taxon>Saurischia</taxon>
        <taxon>Theropoda</taxon>
        <taxon>Coelurosauria</taxon>
        <taxon>Aves</taxon>
        <taxon>Neognathae</taxon>
        <taxon>Neoaves</taxon>
        <taxon>Aequornithes</taxon>
        <taxon>Pelecaniformes</taxon>
        <taxon>Threskiornithidae</taxon>
        <taxon>Nipponia</taxon>
    </lineage>
</organism>
<feature type="non-terminal residue" evidence="1">
    <location>
        <position position="43"/>
    </location>
</feature>
<keyword evidence="2" id="KW-1185">Reference proteome</keyword>
<evidence type="ECO:0000313" key="2">
    <source>
        <dbReference type="Proteomes" id="UP000053283"/>
    </source>
</evidence>
<reference evidence="1 2" key="1">
    <citation type="submission" date="2014-04" db="EMBL/GenBank/DDBJ databases">
        <title>Genome evolution of avian class.</title>
        <authorList>
            <person name="Zhang G."/>
            <person name="Li C."/>
        </authorList>
    </citation>
    <scope>NUCLEOTIDE SEQUENCE [LARGE SCALE GENOMIC DNA]</scope>
    <source>
        <strain evidence="1">BGI_Y956</strain>
    </source>
</reference>
<protein>
    <submittedName>
        <fullName evidence="1">Uncharacterized protein</fullName>
    </submittedName>
</protein>
<dbReference type="AlphaFoldDB" id="A0A091VVL8"/>
<accession>A0A091VVL8</accession>